<evidence type="ECO:0000313" key="1">
    <source>
        <dbReference type="EMBL" id="MBO1868200.1"/>
    </source>
</evidence>
<name>A0A939MHZ4_9BRAD</name>
<dbReference type="RefSeq" id="WP_208088767.1">
    <property type="nucleotide sequence ID" value="NZ_CP086136.1"/>
</dbReference>
<proteinExistence type="predicted"/>
<organism evidence="1">
    <name type="scientific">Bradyrhizobium barranii subsp. barranii</name>
    <dbReference type="NCBI Taxonomy" id="2823807"/>
    <lineage>
        <taxon>Bacteria</taxon>
        <taxon>Pseudomonadati</taxon>
        <taxon>Pseudomonadota</taxon>
        <taxon>Alphaproteobacteria</taxon>
        <taxon>Hyphomicrobiales</taxon>
        <taxon>Nitrobacteraceae</taxon>
        <taxon>Bradyrhizobium</taxon>
        <taxon>Bradyrhizobium barranii</taxon>
    </lineage>
</organism>
<dbReference type="AlphaFoldDB" id="A0A939MHZ4"/>
<gene>
    <name evidence="2" type="ORF">J4G43_045915</name>
    <name evidence="1" type="ORF">J4G43_47640</name>
</gene>
<evidence type="ECO:0000313" key="3">
    <source>
        <dbReference type="Proteomes" id="UP000664702"/>
    </source>
</evidence>
<dbReference type="EMBL" id="CP086136">
    <property type="protein sequence ID" value="UEM11717.1"/>
    <property type="molecule type" value="Genomic_DNA"/>
</dbReference>
<dbReference type="Proteomes" id="UP000664702">
    <property type="component" value="Chromosome"/>
</dbReference>
<evidence type="ECO:0000313" key="2">
    <source>
        <dbReference type="EMBL" id="UEM11717.1"/>
    </source>
</evidence>
<accession>A0A939MHZ4</accession>
<dbReference type="EMBL" id="JAGEMI010000001">
    <property type="protein sequence ID" value="MBO1868200.1"/>
    <property type="molecule type" value="Genomic_DNA"/>
</dbReference>
<protein>
    <submittedName>
        <fullName evidence="1">Uncharacterized protein</fullName>
    </submittedName>
</protein>
<reference evidence="2 3" key="2">
    <citation type="journal article" date="2022" name="Int. J. Syst. Evol. Microbiol.">
        <title>Strains of Bradyrhizobium barranii sp. nov. associated with legumes native to Canada are symbionts of soybeans and belong to different subspecies (subsp. barranii subsp. nov. and subsp. apii subsp. nov.) and symbiovars (sv. glycinearum and sv. septentrionale).</title>
        <authorList>
            <person name="Bromfield E.S.P."/>
            <person name="Cloutier S."/>
            <person name="Wasai-Hara S."/>
            <person name="Minamisawa K."/>
        </authorList>
    </citation>
    <scope>NUCLEOTIDE SEQUENCE [LARGE SCALE GENOMIC DNA]</scope>
    <source>
        <strain evidence="2 3">144S4</strain>
    </source>
</reference>
<reference evidence="1" key="1">
    <citation type="submission" date="2021-03" db="EMBL/GenBank/DDBJ databases">
        <title>Whole Genome Sequence of Bradyrhizobium sp. Strain 144S4.</title>
        <authorList>
            <person name="Bromfield E.S.P."/>
            <person name="Cloutier S."/>
        </authorList>
    </citation>
    <scope>NUCLEOTIDE SEQUENCE [LARGE SCALE GENOMIC DNA]</scope>
    <source>
        <strain evidence="1">144S4</strain>
    </source>
</reference>
<sequence>MSPFAKLKQDLVSAYSFMYRGEVSVVAHAKSVFISALLLVGISGVCVADECSAILEQGVFNTYQGLRTRDLRAGVQQSFCASNVDQKGGSTGAGLSVEVPIKGVPVKFGGDFNQTKSSLHQQGSCGSSASSFSDATYENILQKVVAPEIVAAWTDCRKGGFFINGDLNGDTLALEFRFRPMGPISRTTLIEDPRITGASCPRPGVKARTVLTNAPKYQSCQRSGTGPVTVIANSTMGGARFFIPAVPPPAPPPPEVPQVLVGNYQVRLGPGGGCNGGPANSFPRNLAKITIDNAGAVFATNECNDTSRLSVVDNGHGAMADFG</sequence>
<dbReference type="KEGG" id="bban:J4G43_045915"/>